<gene>
    <name evidence="5" type="ORF">BD410DRAFT_792470</name>
</gene>
<evidence type="ECO:0000256" key="2">
    <source>
        <dbReference type="SAM" id="MobiDB-lite"/>
    </source>
</evidence>
<accession>A0A4Y7PVQ8</accession>
<feature type="domain" description="Major facilitator superfamily (MFS) profile" evidence="4">
    <location>
        <begin position="56"/>
        <end position="444"/>
    </location>
</feature>
<feature type="transmembrane region" description="Helical" evidence="3">
    <location>
        <begin position="302"/>
        <end position="319"/>
    </location>
</feature>
<keyword evidence="6" id="KW-1185">Reference proteome</keyword>
<dbReference type="SUPFAM" id="SSF103473">
    <property type="entry name" value="MFS general substrate transporter"/>
    <property type="match status" value="1"/>
</dbReference>
<comment type="subcellular location">
    <subcellularLocation>
        <location evidence="1">Membrane</location>
        <topology evidence="1">Multi-pass membrane protein</topology>
    </subcellularLocation>
</comment>
<feature type="compositionally biased region" description="Basic and acidic residues" evidence="2">
    <location>
        <begin position="487"/>
        <end position="508"/>
    </location>
</feature>
<feature type="transmembrane region" description="Helical" evidence="3">
    <location>
        <begin position="420"/>
        <end position="438"/>
    </location>
</feature>
<dbReference type="GO" id="GO:0016020">
    <property type="term" value="C:membrane"/>
    <property type="evidence" value="ECO:0007669"/>
    <property type="project" value="UniProtKB-SubCell"/>
</dbReference>
<feature type="transmembrane region" description="Helical" evidence="3">
    <location>
        <begin position="98"/>
        <end position="115"/>
    </location>
</feature>
<protein>
    <submittedName>
        <fullName evidence="5">MFS general substrate transporter</fullName>
    </submittedName>
</protein>
<dbReference type="PANTHER" id="PTHR42910">
    <property type="entry name" value="TRANSPORTER SCO4007-RELATED"/>
    <property type="match status" value="1"/>
</dbReference>
<feature type="region of interest" description="Disordered" evidence="2">
    <location>
        <begin position="1"/>
        <end position="23"/>
    </location>
</feature>
<evidence type="ECO:0000256" key="3">
    <source>
        <dbReference type="SAM" id="Phobius"/>
    </source>
</evidence>
<feature type="transmembrane region" description="Helical" evidence="3">
    <location>
        <begin position="264"/>
        <end position="290"/>
    </location>
</feature>
<feature type="transmembrane region" description="Helical" evidence="3">
    <location>
        <begin position="348"/>
        <end position="367"/>
    </location>
</feature>
<organism evidence="5 6">
    <name type="scientific">Rickenella mellea</name>
    <dbReference type="NCBI Taxonomy" id="50990"/>
    <lineage>
        <taxon>Eukaryota</taxon>
        <taxon>Fungi</taxon>
        <taxon>Dikarya</taxon>
        <taxon>Basidiomycota</taxon>
        <taxon>Agaricomycotina</taxon>
        <taxon>Agaricomycetes</taxon>
        <taxon>Hymenochaetales</taxon>
        <taxon>Rickenellaceae</taxon>
        <taxon>Rickenella</taxon>
    </lineage>
</organism>
<dbReference type="Pfam" id="PF07690">
    <property type="entry name" value="MFS_1"/>
    <property type="match status" value="1"/>
</dbReference>
<reference evidence="5 6" key="1">
    <citation type="submission" date="2018-06" db="EMBL/GenBank/DDBJ databases">
        <title>A transcriptomic atlas of mushroom development highlights an independent origin of complex multicellularity.</title>
        <authorList>
            <consortium name="DOE Joint Genome Institute"/>
            <person name="Krizsan K."/>
            <person name="Almasi E."/>
            <person name="Merenyi Z."/>
            <person name="Sahu N."/>
            <person name="Viragh M."/>
            <person name="Koszo T."/>
            <person name="Mondo S."/>
            <person name="Kiss B."/>
            <person name="Balint B."/>
            <person name="Kues U."/>
            <person name="Barry K."/>
            <person name="Hegedus J.C."/>
            <person name="Henrissat B."/>
            <person name="Johnson J."/>
            <person name="Lipzen A."/>
            <person name="Ohm R."/>
            <person name="Nagy I."/>
            <person name="Pangilinan J."/>
            <person name="Yan J."/>
            <person name="Xiong Y."/>
            <person name="Grigoriev I.V."/>
            <person name="Hibbett D.S."/>
            <person name="Nagy L.G."/>
        </authorList>
    </citation>
    <scope>NUCLEOTIDE SEQUENCE [LARGE SCALE GENOMIC DNA]</scope>
    <source>
        <strain evidence="5 6">SZMC22713</strain>
    </source>
</reference>
<sequence>MPDASPATTARPSSEGPGVLKDSENVATSLERGGWRDFGFLPIPKHLRYDPARPFQFTMLLNITFGFGSTFTVMNLYYCQPLLIEFAKSFGVTYQDVSRIPTLIQAGYATGLLLISPLGDLVRRRPLLLLLVFTSASLSIGLAITNSLVAFETLCFLVGAVTVTPQVLLPLAADLAPPNRRASAMSIVLSGLLFGVLLARVIAGIIAEFASWRVVYYLSIGLQYCILVVLYVMIPDWPAKNKGKGVTYFGIMGSMAKYAVTEPVLIQASLINFASSACFSSFWVTLTFLLGGPLYNYSTLDIGLFGLVGMFGVALGPFVGRLIDRLIPWYATLIATTLLLLFGTIQTAAAGINIAAVIISCFGLDIGRQMQQVSLTTAVFEVSEAARARLNAVLIIAIFLGQVMGTAVGTTVFVRFGWRAAAGLSLGWTGWQLLILLIRGPHVQRFTWVGWQGGLEPRKTVVEVRRRQRLDEEQAAGIRGMGLVEGKGNKDGGEAPMEESHEVRRPPS</sequence>
<feature type="region of interest" description="Disordered" evidence="2">
    <location>
        <begin position="476"/>
        <end position="508"/>
    </location>
</feature>
<dbReference type="STRING" id="50990.A0A4Y7PVQ8"/>
<evidence type="ECO:0000313" key="6">
    <source>
        <dbReference type="Proteomes" id="UP000294933"/>
    </source>
</evidence>
<dbReference type="InterPro" id="IPR036259">
    <property type="entry name" value="MFS_trans_sf"/>
</dbReference>
<dbReference type="Gene3D" id="1.20.1250.20">
    <property type="entry name" value="MFS general substrate transporter like domains"/>
    <property type="match status" value="1"/>
</dbReference>
<dbReference type="OrthoDB" id="2105912at2759"/>
<keyword evidence="3" id="KW-1133">Transmembrane helix</keyword>
<proteinExistence type="predicted"/>
<name>A0A4Y7PVQ8_9AGAM</name>
<feature type="transmembrane region" description="Helical" evidence="3">
    <location>
        <begin position="388"/>
        <end position="414"/>
    </location>
</feature>
<feature type="transmembrane region" description="Helical" evidence="3">
    <location>
        <begin position="57"/>
        <end position="78"/>
    </location>
</feature>
<dbReference type="VEuPathDB" id="FungiDB:BD410DRAFT_792470"/>
<evidence type="ECO:0000313" key="5">
    <source>
        <dbReference type="EMBL" id="TDL19225.1"/>
    </source>
</evidence>
<dbReference type="CDD" id="cd17324">
    <property type="entry name" value="MFS_NepI_like"/>
    <property type="match status" value="1"/>
</dbReference>
<keyword evidence="3" id="KW-0472">Membrane</keyword>
<evidence type="ECO:0000256" key="1">
    <source>
        <dbReference type="ARBA" id="ARBA00004141"/>
    </source>
</evidence>
<dbReference type="InterPro" id="IPR020846">
    <property type="entry name" value="MFS_dom"/>
</dbReference>
<feature type="transmembrane region" description="Helical" evidence="3">
    <location>
        <begin position="150"/>
        <end position="172"/>
    </location>
</feature>
<dbReference type="PANTHER" id="PTHR42910:SF1">
    <property type="entry name" value="MAJOR FACILITATOR SUPERFAMILY (MFS) PROFILE DOMAIN-CONTAINING PROTEIN"/>
    <property type="match status" value="1"/>
</dbReference>
<dbReference type="Proteomes" id="UP000294933">
    <property type="component" value="Unassembled WGS sequence"/>
</dbReference>
<dbReference type="EMBL" id="ML170199">
    <property type="protein sequence ID" value="TDL19225.1"/>
    <property type="molecule type" value="Genomic_DNA"/>
</dbReference>
<dbReference type="GO" id="GO:0022857">
    <property type="term" value="F:transmembrane transporter activity"/>
    <property type="evidence" value="ECO:0007669"/>
    <property type="project" value="InterPro"/>
</dbReference>
<feature type="transmembrane region" description="Helical" evidence="3">
    <location>
        <begin position="326"/>
        <end position="342"/>
    </location>
</feature>
<dbReference type="InterPro" id="IPR011701">
    <property type="entry name" value="MFS"/>
</dbReference>
<dbReference type="AlphaFoldDB" id="A0A4Y7PVQ8"/>
<feature type="transmembrane region" description="Helical" evidence="3">
    <location>
        <begin position="127"/>
        <end position="144"/>
    </location>
</feature>
<feature type="compositionally biased region" description="Polar residues" evidence="2">
    <location>
        <begin position="1"/>
        <end position="12"/>
    </location>
</feature>
<feature type="transmembrane region" description="Helical" evidence="3">
    <location>
        <begin position="215"/>
        <end position="234"/>
    </location>
</feature>
<keyword evidence="3" id="KW-0812">Transmembrane</keyword>
<dbReference type="PROSITE" id="PS50850">
    <property type="entry name" value="MFS"/>
    <property type="match status" value="1"/>
</dbReference>
<feature type="transmembrane region" description="Helical" evidence="3">
    <location>
        <begin position="184"/>
        <end position="209"/>
    </location>
</feature>
<evidence type="ECO:0000259" key="4">
    <source>
        <dbReference type="PROSITE" id="PS50850"/>
    </source>
</evidence>